<dbReference type="AlphaFoldDB" id="A0A382UIV6"/>
<dbReference type="Pfam" id="PF05099">
    <property type="entry name" value="TerB"/>
    <property type="match status" value="1"/>
</dbReference>
<organism evidence="2">
    <name type="scientific">marine metagenome</name>
    <dbReference type="NCBI Taxonomy" id="408172"/>
    <lineage>
        <taxon>unclassified sequences</taxon>
        <taxon>metagenomes</taxon>
        <taxon>ecological metagenomes</taxon>
    </lineage>
</organism>
<dbReference type="CDD" id="cd07313">
    <property type="entry name" value="terB_like_2"/>
    <property type="match status" value="1"/>
</dbReference>
<dbReference type="EMBL" id="UINC01144597">
    <property type="protein sequence ID" value="SVD34206.1"/>
    <property type="molecule type" value="Genomic_DNA"/>
</dbReference>
<gene>
    <name evidence="2" type="ORF">METZ01_LOCUS387060</name>
</gene>
<accession>A0A382UIV6</accession>
<proteinExistence type="predicted"/>
<evidence type="ECO:0000313" key="2">
    <source>
        <dbReference type="EMBL" id="SVD34206.1"/>
    </source>
</evidence>
<dbReference type="InterPro" id="IPR007791">
    <property type="entry name" value="DjlA_N"/>
</dbReference>
<feature type="domain" description="Co-chaperone DjlA N-terminal" evidence="1">
    <location>
        <begin position="31"/>
        <end position="147"/>
    </location>
</feature>
<reference evidence="2" key="1">
    <citation type="submission" date="2018-05" db="EMBL/GenBank/DDBJ databases">
        <authorList>
            <person name="Lanie J.A."/>
            <person name="Ng W.-L."/>
            <person name="Kazmierczak K.M."/>
            <person name="Andrzejewski T.M."/>
            <person name="Davidsen T.M."/>
            <person name="Wayne K.J."/>
            <person name="Tettelin H."/>
            <person name="Glass J.I."/>
            <person name="Rusch D."/>
            <person name="Podicherti R."/>
            <person name="Tsui H.-C.T."/>
            <person name="Winkler M.E."/>
        </authorList>
    </citation>
    <scope>NUCLEOTIDE SEQUENCE</scope>
</reference>
<dbReference type="Gene3D" id="1.10.3680.10">
    <property type="entry name" value="TerB-like"/>
    <property type="match status" value="1"/>
</dbReference>
<name>A0A382UIV6_9ZZZZ</name>
<evidence type="ECO:0000259" key="1">
    <source>
        <dbReference type="Pfam" id="PF05099"/>
    </source>
</evidence>
<dbReference type="SUPFAM" id="SSF158682">
    <property type="entry name" value="TerB-like"/>
    <property type="match status" value="1"/>
</dbReference>
<dbReference type="InterPro" id="IPR029024">
    <property type="entry name" value="TerB-like"/>
</dbReference>
<protein>
    <recommendedName>
        <fullName evidence="1">Co-chaperone DjlA N-terminal domain-containing protein</fullName>
    </recommendedName>
</protein>
<sequence>MGLLDIFFGGKKEASQAPGESPAASQEQINMACAALLLEVAEADYVDDPCETRAIIKALETELNLRHSEVQALLVKAQAETAGATDLFPYTHLLNQRLDHNQKCAILTAMWRVAFADGNLDKYEEHLIRRVYTLLHLDHADFIAAKQAARPPQS</sequence>